<feature type="region of interest" description="Disordered" evidence="1">
    <location>
        <begin position="359"/>
        <end position="466"/>
    </location>
</feature>
<keyword evidence="3" id="KW-1185">Reference proteome</keyword>
<feature type="region of interest" description="Disordered" evidence="1">
    <location>
        <begin position="1"/>
        <end position="31"/>
    </location>
</feature>
<dbReference type="OrthoDB" id="3231188at2759"/>
<feature type="compositionally biased region" description="Polar residues" evidence="1">
    <location>
        <begin position="446"/>
        <end position="466"/>
    </location>
</feature>
<gene>
    <name evidence="2" type="ORF">FA15DRAFT_703865</name>
</gene>
<protein>
    <submittedName>
        <fullName evidence="2">Uncharacterized protein</fullName>
    </submittedName>
</protein>
<evidence type="ECO:0000256" key="1">
    <source>
        <dbReference type="SAM" id="MobiDB-lite"/>
    </source>
</evidence>
<name>A0A5C3KYQ2_COPMA</name>
<accession>A0A5C3KYQ2</accession>
<feature type="compositionally biased region" description="Polar residues" evidence="1">
    <location>
        <begin position="414"/>
        <end position="431"/>
    </location>
</feature>
<proteinExistence type="predicted"/>
<dbReference type="Proteomes" id="UP000307440">
    <property type="component" value="Unassembled WGS sequence"/>
</dbReference>
<reference evidence="2 3" key="1">
    <citation type="journal article" date="2019" name="Nat. Ecol. Evol.">
        <title>Megaphylogeny resolves global patterns of mushroom evolution.</title>
        <authorList>
            <person name="Varga T."/>
            <person name="Krizsan K."/>
            <person name="Foldi C."/>
            <person name="Dima B."/>
            <person name="Sanchez-Garcia M."/>
            <person name="Sanchez-Ramirez S."/>
            <person name="Szollosi G.J."/>
            <person name="Szarkandi J.G."/>
            <person name="Papp V."/>
            <person name="Albert L."/>
            <person name="Andreopoulos W."/>
            <person name="Angelini C."/>
            <person name="Antonin V."/>
            <person name="Barry K.W."/>
            <person name="Bougher N.L."/>
            <person name="Buchanan P."/>
            <person name="Buyck B."/>
            <person name="Bense V."/>
            <person name="Catcheside P."/>
            <person name="Chovatia M."/>
            <person name="Cooper J."/>
            <person name="Damon W."/>
            <person name="Desjardin D."/>
            <person name="Finy P."/>
            <person name="Geml J."/>
            <person name="Haridas S."/>
            <person name="Hughes K."/>
            <person name="Justo A."/>
            <person name="Karasinski D."/>
            <person name="Kautmanova I."/>
            <person name="Kiss B."/>
            <person name="Kocsube S."/>
            <person name="Kotiranta H."/>
            <person name="LaButti K.M."/>
            <person name="Lechner B.E."/>
            <person name="Liimatainen K."/>
            <person name="Lipzen A."/>
            <person name="Lukacs Z."/>
            <person name="Mihaltcheva S."/>
            <person name="Morgado L.N."/>
            <person name="Niskanen T."/>
            <person name="Noordeloos M.E."/>
            <person name="Ohm R.A."/>
            <person name="Ortiz-Santana B."/>
            <person name="Ovrebo C."/>
            <person name="Racz N."/>
            <person name="Riley R."/>
            <person name="Savchenko A."/>
            <person name="Shiryaev A."/>
            <person name="Soop K."/>
            <person name="Spirin V."/>
            <person name="Szebenyi C."/>
            <person name="Tomsovsky M."/>
            <person name="Tulloss R.E."/>
            <person name="Uehling J."/>
            <person name="Grigoriev I.V."/>
            <person name="Vagvolgyi C."/>
            <person name="Papp T."/>
            <person name="Martin F.M."/>
            <person name="Miettinen O."/>
            <person name="Hibbett D.S."/>
            <person name="Nagy L.G."/>
        </authorList>
    </citation>
    <scope>NUCLEOTIDE SEQUENCE [LARGE SCALE GENOMIC DNA]</scope>
    <source>
        <strain evidence="2 3">CBS 121175</strain>
    </source>
</reference>
<feature type="compositionally biased region" description="Polar residues" evidence="1">
    <location>
        <begin position="389"/>
        <end position="404"/>
    </location>
</feature>
<evidence type="ECO:0000313" key="2">
    <source>
        <dbReference type="EMBL" id="TFK25320.1"/>
    </source>
</evidence>
<dbReference type="AlphaFoldDB" id="A0A5C3KYQ2"/>
<dbReference type="EMBL" id="ML210188">
    <property type="protein sequence ID" value="TFK25320.1"/>
    <property type="molecule type" value="Genomic_DNA"/>
</dbReference>
<sequence>MNLKLKLATQSRRRKPGHGSQMPLMDQQSADVSASETEAAALLAHIDASAKKASHIYCYLFSPFLLPGMFGKPKPSKSFSKFDSPERYANGISLEQRQTADLYAAVCEDDHEFVSSGHDVYELKFREHLTTHRGHMVKRARLVVPFLFEDESTITAAVFRVSESRSCLDNECICALMGYAADGNPCWPRYPPILNASKSDLPEDRFCSPRMLQLSCGLLYGLLAAQSADAPAAMLSFRSSNTLSSVPDLSSTTGLVSTTATMLRFCLSPDTEFNGTGVGGESKISYIKDHDRCTQLLQLSWHTPGTQHIISHWDRMLFPTSTISPMAGNTPALPSQGASDDSEGEELIIQGLAAVNLQSNKEDNDADADANANAKESPDTADDEHIQPEAQSNSRATSITNPVSFNRHPVRSPSPASVRQQAPAITSLTQTAAPSAPSAPFAPSSVNVNSTIAQESGLQAPATQPA</sequence>
<feature type="compositionally biased region" description="Low complexity" evidence="1">
    <location>
        <begin position="432"/>
        <end position="445"/>
    </location>
</feature>
<organism evidence="2 3">
    <name type="scientific">Coprinopsis marcescibilis</name>
    <name type="common">Agaric fungus</name>
    <name type="synonym">Psathyrella marcescibilis</name>
    <dbReference type="NCBI Taxonomy" id="230819"/>
    <lineage>
        <taxon>Eukaryota</taxon>
        <taxon>Fungi</taxon>
        <taxon>Dikarya</taxon>
        <taxon>Basidiomycota</taxon>
        <taxon>Agaricomycotina</taxon>
        <taxon>Agaricomycetes</taxon>
        <taxon>Agaricomycetidae</taxon>
        <taxon>Agaricales</taxon>
        <taxon>Agaricineae</taxon>
        <taxon>Psathyrellaceae</taxon>
        <taxon>Coprinopsis</taxon>
    </lineage>
</organism>
<evidence type="ECO:0000313" key="3">
    <source>
        <dbReference type="Proteomes" id="UP000307440"/>
    </source>
</evidence>